<proteinExistence type="predicted"/>
<evidence type="ECO:0000313" key="2">
    <source>
        <dbReference type="Proteomes" id="UP000254863"/>
    </source>
</evidence>
<sequence length="46" mass="4975">MNWSWNWLSGTTQDILTLARRLLDTGVLRQGSLSKAARGLSSGAGQ</sequence>
<organism evidence="1 2">
    <name type="scientific">Klebsiella michiganensis</name>
    <dbReference type="NCBI Taxonomy" id="1134687"/>
    <lineage>
        <taxon>Bacteria</taxon>
        <taxon>Pseudomonadati</taxon>
        <taxon>Pseudomonadota</taxon>
        <taxon>Gammaproteobacteria</taxon>
        <taxon>Enterobacterales</taxon>
        <taxon>Enterobacteriaceae</taxon>
        <taxon>Klebsiella/Raoultella group</taxon>
        <taxon>Klebsiella</taxon>
    </lineage>
</organism>
<evidence type="ECO:0000313" key="1">
    <source>
        <dbReference type="EMBL" id="STW72023.1"/>
    </source>
</evidence>
<accession>A0A7H4PHN6</accession>
<dbReference type="AlphaFoldDB" id="A0A7H4PHN6"/>
<gene>
    <name evidence="1" type="ORF">NCTC11685_05194</name>
</gene>
<dbReference type="Proteomes" id="UP000254863">
    <property type="component" value="Unassembled WGS sequence"/>
</dbReference>
<reference evidence="1 2" key="1">
    <citation type="submission" date="2018-06" db="EMBL/GenBank/DDBJ databases">
        <authorList>
            <consortium name="Pathogen Informatics"/>
            <person name="Doyle S."/>
        </authorList>
    </citation>
    <scope>NUCLEOTIDE SEQUENCE [LARGE SCALE GENOMIC DNA]</scope>
    <source>
        <strain evidence="1 2">NCTC11685</strain>
    </source>
</reference>
<name>A0A7H4PHN6_9ENTR</name>
<dbReference type="EMBL" id="UGMS01000002">
    <property type="protein sequence ID" value="STW72023.1"/>
    <property type="molecule type" value="Genomic_DNA"/>
</dbReference>
<protein>
    <submittedName>
        <fullName evidence="1">Adenylate cyclase</fullName>
    </submittedName>
</protein>
<comment type="caution">
    <text evidence="1">The sequence shown here is derived from an EMBL/GenBank/DDBJ whole genome shotgun (WGS) entry which is preliminary data.</text>
</comment>